<dbReference type="Gene3D" id="1.20.142.10">
    <property type="entry name" value="Poly(ADP-ribose) polymerase, regulatory domain"/>
    <property type="match status" value="1"/>
</dbReference>
<keyword evidence="16" id="KW-1185">Reference proteome</keyword>
<evidence type="ECO:0000256" key="4">
    <source>
        <dbReference type="ARBA" id="ARBA00022695"/>
    </source>
</evidence>
<dbReference type="InterPro" id="IPR012317">
    <property type="entry name" value="Poly(ADP-ribose)pol_cat_dom"/>
</dbReference>
<dbReference type="InterPro" id="IPR004102">
    <property type="entry name" value="Poly(ADP-ribose)pol_reg_dom"/>
</dbReference>
<evidence type="ECO:0000313" key="15">
    <source>
        <dbReference type="EMBL" id="KAK3092730.1"/>
    </source>
</evidence>
<feature type="compositionally biased region" description="Acidic residues" evidence="11">
    <location>
        <begin position="1331"/>
        <end position="1348"/>
    </location>
</feature>
<dbReference type="InterPro" id="IPR002110">
    <property type="entry name" value="Ankyrin_rpt"/>
</dbReference>
<evidence type="ECO:0000256" key="1">
    <source>
        <dbReference type="ARBA" id="ARBA00004123"/>
    </source>
</evidence>
<dbReference type="SUPFAM" id="SSF48403">
    <property type="entry name" value="Ankyrin repeat"/>
    <property type="match status" value="5"/>
</dbReference>
<dbReference type="Gene3D" id="3.90.228.10">
    <property type="match status" value="1"/>
</dbReference>
<keyword evidence="8" id="KW-0539">Nucleus</keyword>
<dbReference type="SMART" id="SM00248">
    <property type="entry name" value="ANK"/>
    <property type="match status" value="23"/>
</dbReference>
<evidence type="ECO:0000256" key="11">
    <source>
        <dbReference type="SAM" id="MobiDB-lite"/>
    </source>
</evidence>
<dbReference type="InterPro" id="IPR036770">
    <property type="entry name" value="Ankyrin_rpt-contain_sf"/>
</dbReference>
<dbReference type="SUPFAM" id="SSF56399">
    <property type="entry name" value="ADP-ribosylation"/>
    <property type="match status" value="1"/>
</dbReference>
<feature type="repeat" description="ANK" evidence="9">
    <location>
        <begin position="227"/>
        <end position="259"/>
    </location>
</feature>
<keyword evidence="7 9" id="KW-0040">ANK repeat</keyword>
<feature type="repeat" description="ANK" evidence="9">
    <location>
        <begin position="111"/>
        <end position="143"/>
    </location>
</feature>
<dbReference type="SUPFAM" id="SSF142921">
    <property type="entry name" value="WGR domain-like"/>
    <property type="match status" value="1"/>
</dbReference>
<dbReference type="CDD" id="cd07997">
    <property type="entry name" value="WGR_PARP"/>
    <property type="match status" value="1"/>
</dbReference>
<dbReference type="Pfam" id="PF00644">
    <property type="entry name" value="PARP"/>
    <property type="match status" value="1"/>
</dbReference>
<dbReference type="PROSITE" id="PS50088">
    <property type="entry name" value="ANK_REPEAT"/>
    <property type="match status" value="9"/>
</dbReference>
<comment type="subcellular location">
    <subcellularLocation>
        <location evidence="1">Nucleus</location>
    </subcellularLocation>
</comment>
<dbReference type="Pfam" id="PF12796">
    <property type="entry name" value="Ank_2"/>
    <property type="match status" value="5"/>
</dbReference>
<evidence type="ECO:0000259" key="12">
    <source>
        <dbReference type="PROSITE" id="PS51059"/>
    </source>
</evidence>
<dbReference type="SUPFAM" id="SSF47587">
    <property type="entry name" value="Domain of poly(ADP-ribose) polymerase"/>
    <property type="match status" value="1"/>
</dbReference>
<protein>
    <recommendedName>
        <fullName evidence="10">Poly [ADP-ribose] polymerase</fullName>
        <shortName evidence="10">PARP</shortName>
        <ecNumber evidence="10">2.4.2.-</ecNumber>
    </recommendedName>
</protein>
<feature type="domain" description="WGR" evidence="14">
    <location>
        <begin position="1526"/>
        <end position="1628"/>
    </location>
</feature>
<accession>A0AA88YAK0</accession>
<keyword evidence="2 10" id="KW-0328">Glycosyltransferase</keyword>
<keyword evidence="4" id="KW-0548">Nucleotidyltransferase</keyword>
<feature type="repeat" description="ANK" evidence="9">
    <location>
        <begin position="439"/>
        <end position="471"/>
    </location>
</feature>
<dbReference type="GO" id="GO:0005634">
    <property type="term" value="C:nucleus"/>
    <property type="evidence" value="ECO:0007669"/>
    <property type="project" value="UniProtKB-SubCell"/>
</dbReference>
<evidence type="ECO:0000256" key="5">
    <source>
        <dbReference type="ARBA" id="ARBA00022737"/>
    </source>
</evidence>
<dbReference type="SMART" id="SM00773">
    <property type="entry name" value="WGR"/>
    <property type="match status" value="1"/>
</dbReference>
<name>A0AA88YAK0_PINIB</name>
<feature type="region of interest" description="Disordered" evidence="11">
    <location>
        <begin position="1278"/>
        <end position="1386"/>
    </location>
</feature>
<dbReference type="PROSITE" id="PS51060">
    <property type="entry name" value="PARP_ALPHA_HD"/>
    <property type="match status" value="1"/>
</dbReference>
<evidence type="ECO:0000256" key="2">
    <source>
        <dbReference type="ARBA" id="ARBA00022676"/>
    </source>
</evidence>
<evidence type="ECO:0000259" key="13">
    <source>
        <dbReference type="PROSITE" id="PS51060"/>
    </source>
</evidence>
<dbReference type="PROSITE" id="PS51059">
    <property type="entry name" value="PARP_CATALYTIC"/>
    <property type="match status" value="1"/>
</dbReference>
<dbReference type="Pfam" id="PF20720">
    <property type="entry name" value="nSTAND3"/>
    <property type="match status" value="1"/>
</dbReference>
<feature type="domain" description="PARP catalytic" evidence="12">
    <location>
        <begin position="1794"/>
        <end position="2024"/>
    </location>
</feature>
<feature type="repeat" description="ANK" evidence="9">
    <location>
        <begin position="1224"/>
        <end position="1256"/>
    </location>
</feature>
<feature type="repeat" description="ANK" evidence="9">
    <location>
        <begin position="191"/>
        <end position="223"/>
    </location>
</feature>
<proteinExistence type="predicted"/>
<dbReference type="EMBL" id="VSWD01000009">
    <property type="protein sequence ID" value="KAK3092730.1"/>
    <property type="molecule type" value="Genomic_DNA"/>
</dbReference>
<feature type="compositionally biased region" description="Basic and acidic residues" evidence="11">
    <location>
        <begin position="1370"/>
        <end position="1386"/>
    </location>
</feature>
<feature type="repeat" description="ANK" evidence="9">
    <location>
        <begin position="260"/>
        <end position="292"/>
    </location>
</feature>
<feature type="repeat" description="ANK" evidence="9">
    <location>
        <begin position="766"/>
        <end position="803"/>
    </location>
</feature>
<dbReference type="Proteomes" id="UP001186944">
    <property type="component" value="Unassembled WGS sequence"/>
</dbReference>
<dbReference type="Gene3D" id="1.25.40.20">
    <property type="entry name" value="Ankyrin repeat-containing domain"/>
    <property type="match status" value="8"/>
</dbReference>
<dbReference type="Pfam" id="PF13637">
    <property type="entry name" value="Ank_4"/>
    <property type="match status" value="1"/>
</dbReference>
<dbReference type="PROSITE" id="PS51977">
    <property type="entry name" value="WGR"/>
    <property type="match status" value="1"/>
</dbReference>
<sequence length="2363" mass="264320">MILKFELLFVEQTNTINEYIHCAVIVGDRELAGKLIEGAQKNGGYGFNELHKKVLQYNTEDLGNVLAASARKKPFANAMMTPIHCACINPNAKYLEKLLAVEPDYNLEDKYGRKPIHYAAACEGTAPLETLLKMGANPNDISRKKVTPLLFACHAGRAKNADLLIKRGQSDTDNPLAEKYGPGGLNQPGADSVCPIHIAVEHADKDLLSVLLKYGVDVNKQLSAGKEKMTPLMIAAARGHLDMARRLVQSGAVVEKLDKFKRSALTHAVMNGNANVTSYLLYLGSDPNRKDSSGNSLVHYAAAYGWYFVLKLLVNEGGADASVANDWQLTPLGAAFMKGHSGLVDFLLKLPGVDINFKNDSGMTLISVACSSQLSGELLPQIEYLLDKGADPTISDVNGLNALHHLCGHGVDNAGEELTVKIAQLLVKAGCSPKAKTTHRHTPIMIAIAQVNFKLVKFLVDKGGSITAETDKNGQNSLHLLADKCLSKDLTPFLSILGAETNTKEIKENGLDESMEVDGADQTTKVPDNNVPVPMLKKEGSFKSTAEAIRQMATEVDHNGYTPLLLACKQYNENCQDKPRHRSSFFHRRNRHDTNENSKEALEYGLSFIKTLLDTTGVSSSQSVQKKYLPDDQPVPEKEKAQYSDSYCKYTPLHFMVSSDEESKSGEKQYKGLRLILDYKPETEARNLNDETASVMAVKSGSAEALKLLLEAGSSPNVSFREEPDSKTNLDQKTLITMAARKSNVAMVRALLAANVDVKTSRDTKTKQTALHAAVLSSANTDDKIALVGALLHAGADISCVDKWKRTILHMAVSSNSGTSDASTDLEEFLIQSKANVFQKCALDRLPLHYAFDKIDQFGKSSVLDPIELCAVLTAAMEDKRIDDTDKFGQTPLHVAAQRGASICCLHLVQRKAELNRKDNNSNTPLALAVSNGHDSCAIVLIQKGAEVAGKVELKPVNISDEEEVVTKKEDRPSWKWKPTETQETEKQTQLSIFEESIKRELQGVSHMILDAGGIDASAIEAALNVKKFNVALRLLRRVKDASKFHKLNNKKQNLLHVLAMNQGSTASILKIGQILVQKGVPFNQTDQYGCTPLHYVALYRQEFEVAKFFIDNDRQLEVNKRDNFDRDVLAAYLWKYSTLTLSEDTKKWLKLLISRGASLNNLYDFPLLEVPSFDCLSADIPDYFTTTRSNKISPLIMAINVCSFSLAKYFLENGASPNFADSQGLTPLMHAVKKNDSNMVRLLLDHSYEPSAPQKDSNVPGLVKSLSRPVFQITPMALPVLGTPTDASKSDDGDEQSEEDDNIDDDEAAEDSVEEDEEDVEDSIGGASVGEEDSDADTDEVDEDEEKDNAPQPFPALIKLQSIQPLRNDSSKSSEGSPDKIEKTSHVNVNATDTQGWTVLHHLVSPLDVGTFDNVELLNILVKVGADHQKKDNAGLSPLSHALIKGAVRLAQELQTLANVEKDKMEKPTYSKASESPDPNLTSKVDYAADCEGILKEIQESAMDTETSKKENIVKPDPNCNIKDVAEVLLDETQSNMPYNALLSKVDVSYGAYGLYNFYIMQLLHQRGLDLYVLFTRWGRIGSTGQYQHTAFQKKEEAITEFTKLYKSKTANSWTQLKPFEKHPKKYRLIQWEPKYGKSIKTSLTLKSDIPSKLPEQIQTLLSEMTNVSMIEAAMRKAGIEEDLGNLKKEHLIEARKILQQIGEIIRDNRKLQEGGMQQEQTDKYQKNCEEIASLSSDYYSLVPVENYAYERLPPIDGLEELKSKMRILHDLLDVECASQILLGAQAKISSVNPLDYVYQAMQCRIQPLTEDSVEAQYILKYIYGSCESFAVHAIHKLSREGEEDRIREQKLDNHFLLWHGTSVANLISILHRGLLVAPPEVPITGHLFGQGIYTSDSCAKSLMYCYNTNPKSNTKMALLCEVALGECMVEDNVYDRKEVELCDTEYNSRNALGQYIPNQDYTVTLPNGCMMPLGMLQDTLAGERRYGYHRVQYNEFIVEKPSQETEWRIKLHASNRYFVVTPAFDKALDLIQRYGKVIITGLPGDGKTELGLEILRHFRDMFKMDTALISSLAEWRKMCHRKQKCILLLDDIFGSDYFEMKKFDKWRPHLDNLAISTDISDCDLQNTFVVITSRKSILKEGLKNITTSRFKEERLFQEKYIIDLTKDFQLDKSHKREILHNYLEYNTENLLSKREISNILKAETPIGFPYVCKLFFSSQEFFDRGHSFFECPTEVLTEHLSSLYKRSREKYFTLSAVLLGCPDSRLDIRTLSKYAIRPVKNNTINELGVALGFSKDFDYSSIMMDHLPQVTDVYLMYNRPLNVYEFRHHSVKQAMFSSLCKRLPEFVLRFCSTPDLDFIGN</sequence>
<dbReference type="InterPro" id="IPR036616">
    <property type="entry name" value="Poly(ADP-ribose)pol_reg_dom_sf"/>
</dbReference>
<evidence type="ECO:0000256" key="7">
    <source>
        <dbReference type="ARBA" id="ARBA00023043"/>
    </source>
</evidence>
<dbReference type="PROSITE" id="PS50297">
    <property type="entry name" value="ANK_REP_REGION"/>
    <property type="match status" value="5"/>
</dbReference>
<evidence type="ECO:0000313" key="16">
    <source>
        <dbReference type="Proteomes" id="UP001186944"/>
    </source>
</evidence>
<dbReference type="InterPro" id="IPR008893">
    <property type="entry name" value="WGR_domain"/>
</dbReference>
<feature type="domain" description="PARP alpha-helical" evidence="13">
    <location>
        <begin position="1652"/>
        <end position="1784"/>
    </location>
</feature>
<dbReference type="PANTHER" id="PTHR24198:SF165">
    <property type="entry name" value="ANKYRIN REPEAT-CONTAINING PROTEIN-RELATED"/>
    <property type="match status" value="1"/>
</dbReference>
<organism evidence="15 16">
    <name type="scientific">Pinctada imbricata</name>
    <name type="common">Atlantic pearl-oyster</name>
    <name type="synonym">Pinctada martensii</name>
    <dbReference type="NCBI Taxonomy" id="66713"/>
    <lineage>
        <taxon>Eukaryota</taxon>
        <taxon>Metazoa</taxon>
        <taxon>Spiralia</taxon>
        <taxon>Lophotrochozoa</taxon>
        <taxon>Mollusca</taxon>
        <taxon>Bivalvia</taxon>
        <taxon>Autobranchia</taxon>
        <taxon>Pteriomorphia</taxon>
        <taxon>Pterioida</taxon>
        <taxon>Pterioidea</taxon>
        <taxon>Pteriidae</taxon>
        <taxon>Pinctada</taxon>
    </lineage>
</organism>
<dbReference type="GO" id="GO:0016779">
    <property type="term" value="F:nucleotidyltransferase activity"/>
    <property type="evidence" value="ECO:0007669"/>
    <property type="project" value="UniProtKB-KW"/>
</dbReference>
<evidence type="ECO:0000256" key="6">
    <source>
        <dbReference type="ARBA" id="ARBA00023027"/>
    </source>
</evidence>
<keyword evidence="6 10" id="KW-0520">NAD</keyword>
<feature type="repeat" description="ANK" evidence="9">
    <location>
        <begin position="921"/>
        <end position="953"/>
    </location>
</feature>
<dbReference type="Gene3D" id="2.20.140.10">
    <property type="entry name" value="WGR domain"/>
    <property type="match status" value="1"/>
</dbReference>
<evidence type="ECO:0000256" key="3">
    <source>
        <dbReference type="ARBA" id="ARBA00022679"/>
    </source>
</evidence>
<feature type="compositionally biased region" description="Acidic residues" evidence="11">
    <location>
        <begin position="1293"/>
        <end position="1323"/>
    </location>
</feature>
<keyword evidence="5" id="KW-0677">Repeat</keyword>
<dbReference type="PANTHER" id="PTHR24198">
    <property type="entry name" value="ANKYRIN REPEAT AND PROTEIN KINASE DOMAIN-CONTAINING PROTEIN"/>
    <property type="match status" value="1"/>
</dbReference>
<evidence type="ECO:0000259" key="14">
    <source>
        <dbReference type="PROSITE" id="PS51977"/>
    </source>
</evidence>
<dbReference type="GO" id="GO:0003950">
    <property type="term" value="F:NAD+ poly-ADP-ribosyltransferase activity"/>
    <property type="evidence" value="ECO:0007669"/>
    <property type="project" value="UniProtKB-UniRule"/>
</dbReference>
<dbReference type="Pfam" id="PF05406">
    <property type="entry name" value="WGR"/>
    <property type="match status" value="1"/>
</dbReference>
<evidence type="ECO:0000256" key="8">
    <source>
        <dbReference type="ARBA" id="ARBA00023242"/>
    </source>
</evidence>
<dbReference type="InterPro" id="IPR036930">
    <property type="entry name" value="WGR_dom_sf"/>
</dbReference>
<reference evidence="15" key="1">
    <citation type="submission" date="2019-08" db="EMBL/GenBank/DDBJ databases">
        <title>The improved chromosome-level genome for the pearl oyster Pinctada fucata martensii using PacBio sequencing and Hi-C.</title>
        <authorList>
            <person name="Zheng Z."/>
        </authorList>
    </citation>
    <scope>NUCLEOTIDE SEQUENCE</scope>
    <source>
        <strain evidence="15">ZZ-2019</strain>
        <tissue evidence="15">Adductor muscle</tissue>
    </source>
</reference>
<comment type="caution">
    <text evidence="15">The sequence shown here is derived from an EMBL/GenBank/DDBJ whole genome shotgun (WGS) entry which is preliminary data.</text>
</comment>
<dbReference type="Pfam" id="PF02877">
    <property type="entry name" value="PARP_reg"/>
    <property type="match status" value="1"/>
</dbReference>
<gene>
    <name evidence="15" type="ORF">FSP39_006660</name>
</gene>
<feature type="repeat" description="ANK" evidence="9">
    <location>
        <begin position="888"/>
        <end position="920"/>
    </location>
</feature>
<evidence type="ECO:0000256" key="9">
    <source>
        <dbReference type="PROSITE-ProRule" id="PRU00023"/>
    </source>
</evidence>
<dbReference type="EC" id="2.4.2.-" evidence="10"/>
<dbReference type="InterPro" id="IPR049050">
    <property type="entry name" value="nSTAND3"/>
</dbReference>
<evidence type="ECO:0000256" key="10">
    <source>
        <dbReference type="RuleBase" id="RU362114"/>
    </source>
</evidence>
<keyword evidence="3 10" id="KW-0808">Transferase</keyword>